<organism evidence="1 2">
    <name type="scientific">Choiromyces venosus 120613-1</name>
    <dbReference type="NCBI Taxonomy" id="1336337"/>
    <lineage>
        <taxon>Eukaryota</taxon>
        <taxon>Fungi</taxon>
        <taxon>Dikarya</taxon>
        <taxon>Ascomycota</taxon>
        <taxon>Pezizomycotina</taxon>
        <taxon>Pezizomycetes</taxon>
        <taxon>Pezizales</taxon>
        <taxon>Tuberaceae</taxon>
        <taxon>Choiromyces</taxon>
    </lineage>
</organism>
<protein>
    <submittedName>
        <fullName evidence="1">Uncharacterized protein</fullName>
    </submittedName>
</protein>
<reference evidence="1 2" key="1">
    <citation type="journal article" date="2018" name="Nat. Ecol. Evol.">
        <title>Pezizomycetes genomes reveal the molecular basis of ectomycorrhizal truffle lifestyle.</title>
        <authorList>
            <person name="Murat C."/>
            <person name="Payen T."/>
            <person name="Noel B."/>
            <person name="Kuo A."/>
            <person name="Morin E."/>
            <person name="Chen J."/>
            <person name="Kohler A."/>
            <person name="Krizsan K."/>
            <person name="Balestrini R."/>
            <person name="Da Silva C."/>
            <person name="Montanini B."/>
            <person name="Hainaut M."/>
            <person name="Levati E."/>
            <person name="Barry K.W."/>
            <person name="Belfiori B."/>
            <person name="Cichocki N."/>
            <person name="Clum A."/>
            <person name="Dockter R.B."/>
            <person name="Fauchery L."/>
            <person name="Guy J."/>
            <person name="Iotti M."/>
            <person name="Le Tacon F."/>
            <person name="Lindquist E.A."/>
            <person name="Lipzen A."/>
            <person name="Malagnac F."/>
            <person name="Mello A."/>
            <person name="Molinier V."/>
            <person name="Miyauchi S."/>
            <person name="Poulain J."/>
            <person name="Riccioni C."/>
            <person name="Rubini A."/>
            <person name="Sitrit Y."/>
            <person name="Splivallo R."/>
            <person name="Traeger S."/>
            <person name="Wang M."/>
            <person name="Zifcakova L."/>
            <person name="Wipf D."/>
            <person name="Zambonelli A."/>
            <person name="Paolocci F."/>
            <person name="Nowrousian M."/>
            <person name="Ottonello S."/>
            <person name="Baldrian P."/>
            <person name="Spatafora J.W."/>
            <person name="Henrissat B."/>
            <person name="Nagy L.G."/>
            <person name="Aury J.M."/>
            <person name="Wincker P."/>
            <person name="Grigoriev I.V."/>
            <person name="Bonfante P."/>
            <person name="Martin F.M."/>
        </authorList>
    </citation>
    <scope>NUCLEOTIDE SEQUENCE [LARGE SCALE GENOMIC DNA]</scope>
    <source>
        <strain evidence="1 2">120613-1</strain>
    </source>
</reference>
<dbReference type="EMBL" id="ML120396">
    <property type="protein sequence ID" value="RPA98409.1"/>
    <property type="molecule type" value="Genomic_DNA"/>
</dbReference>
<evidence type="ECO:0000313" key="1">
    <source>
        <dbReference type="EMBL" id="RPA98409.1"/>
    </source>
</evidence>
<keyword evidence="2" id="KW-1185">Reference proteome</keyword>
<sequence>MSLNGLLIETSSGLRSPVQPPGMRDRIMLYDYNFSNTTSILWDPIKSITKSEGRPPKTSTRCFSM</sequence>
<accession>A0A3N4JJI9</accession>
<gene>
    <name evidence="1" type="ORF">L873DRAFT_1043510</name>
</gene>
<name>A0A3N4JJI9_9PEZI</name>
<dbReference type="Proteomes" id="UP000276215">
    <property type="component" value="Unassembled WGS sequence"/>
</dbReference>
<dbReference type="AlphaFoldDB" id="A0A3N4JJI9"/>
<evidence type="ECO:0000313" key="2">
    <source>
        <dbReference type="Proteomes" id="UP000276215"/>
    </source>
</evidence>
<proteinExistence type="predicted"/>